<dbReference type="Pfam" id="PF13520">
    <property type="entry name" value="AA_permease_2"/>
    <property type="match status" value="1"/>
</dbReference>
<name>W9YHY4_9EURO</name>
<dbReference type="EMBL" id="AMWN01000007">
    <property type="protein sequence ID" value="EXJ81889.1"/>
    <property type="molecule type" value="Genomic_DNA"/>
</dbReference>
<feature type="transmembrane region" description="Helical" evidence="6">
    <location>
        <begin position="327"/>
        <end position="348"/>
    </location>
</feature>
<evidence type="ECO:0000256" key="4">
    <source>
        <dbReference type="ARBA" id="ARBA00022989"/>
    </source>
</evidence>
<evidence type="ECO:0000256" key="2">
    <source>
        <dbReference type="ARBA" id="ARBA00022448"/>
    </source>
</evidence>
<evidence type="ECO:0000256" key="1">
    <source>
        <dbReference type="ARBA" id="ARBA00004141"/>
    </source>
</evidence>
<protein>
    <recommendedName>
        <fullName evidence="9">Choline transport protein</fullName>
    </recommendedName>
</protein>
<dbReference type="GeneID" id="19162809"/>
<feature type="transmembrane region" description="Helical" evidence="6">
    <location>
        <begin position="444"/>
        <end position="470"/>
    </location>
</feature>
<dbReference type="OrthoDB" id="3900342at2759"/>
<dbReference type="PIRSF" id="PIRSF006060">
    <property type="entry name" value="AA_transporter"/>
    <property type="match status" value="1"/>
</dbReference>
<feature type="transmembrane region" description="Helical" evidence="6">
    <location>
        <begin position="403"/>
        <end position="423"/>
    </location>
</feature>
<evidence type="ECO:0008006" key="9">
    <source>
        <dbReference type="Google" id="ProtNLM"/>
    </source>
</evidence>
<organism evidence="7 8">
    <name type="scientific">Capronia coronata CBS 617.96</name>
    <dbReference type="NCBI Taxonomy" id="1182541"/>
    <lineage>
        <taxon>Eukaryota</taxon>
        <taxon>Fungi</taxon>
        <taxon>Dikarya</taxon>
        <taxon>Ascomycota</taxon>
        <taxon>Pezizomycotina</taxon>
        <taxon>Eurotiomycetes</taxon>
        <taxon>Chaetothyriomycetidae</taxon>
        <taxon>Chaetothyriales</taxon>
        <taxon>Herpotrichiellaceae</taxon>
        <taxon>Capronia</taxon>
    </lineage>
</organism>
<keyword evidence="4 6" id="KW-1133">Transmembrane helix</keyword>
<gene>
    <name evidence="7" type="ORF">A1O1_07954</name>
</gene>
<dbReference type="RefSeq" id="XP_007727010.1">
    <property type="nucleotide sequence ID" value="XM_007728820.1"/>
</dbReference>
<dbReference type="AlphaFoldDB" id="W9YHY4"/>
<proteinExistence type="predicted"/>
<dbReference type="HOGENOM" id="CLU_004495_2_1_1"/>
<evidence type="ECO:0000256" key="5">
    <source>
        <dbReference type="ARBA" id="ARBA00023136"/>
    </source>
</evidence>
<keyword evidence="5 6" id="KW-0472">Membrane</keyword>
<keyword evidence="3 6" id="KW-0812">Transmembrane</keyword>
<evidence type="ECO:0000256" key="6">
    <source>
        <dbReference type="SAM" id="Phobius"/>
    </source>
</evidence>
<reference evidence="7 8" key="1">
    <citation type="submission" date="2013-03" db="EMBL/GenBank/DDBJ databases">
        <title>The Genome Sequence of Capronia coronata CBS 617.96.</title>
        <authorList>
            <consortium name="The Broad Institute Genomics Platform"/>
            <person name="Cuomo C."/>
            <person name="de Hoog S."/>
            <person name="Gorbushina A."/>
            <person name="Walker B."/>
            <person name="Young S.K."/>
            <person name="Zeng Q."/>
            <person name="Gargeya S."/>
            <person name="Fitzgerald M."/>
            <person name="Haas B."/>
            <person name="Abouelleil A."/>
            <person name="Allen A.W."/>
            <person name="Alvarado L."/>
            <person name="Arachchi H.M."/>
            <person name="Berlin A.M."/>
            <person name="Chapman S.B."/>
            <person name="Gainer-Dewar J."/>
            <person name="Goldberg J."/>
            <person name="Griggs A."/>
            <person name="Gujja S."/>
            <person name="Hansen M."/>
            <person name="Howarth C."/>
            <person name="Imamovic A."/>
            <person name="Ireland A."/>
            <person name="Larimer J."/>
            <person name="McCowan C."/>
            <person name="Murphy C."/>
            <person name="Pearson M."/>
            <person name="Poon T.W."/>
            <person name="Priest M."/>
            <person name="Roberts A."/>
            <person name="Saif S."/>
            <person name="Shea T."/>
            <person name="Sisk P."/>
            <person name="Sykes S."/>
            <person name="Wortman J."/>
            <person name="Nusbaum C."/>
            <person name="Birren B."/>
        </authorList>
    </citation>
    <scope>NUCLEOTIDE SEQUENCE [LARGE SCALE GENOMIC DNA]</scope>
    <source>
        <strain evidence="7 8">CBS 617.96</strain>
    </source>
</reference>
<dbReference type="eggNOG" id="KOG1289">
    <property type="taxonomic scope" value="Eukaryota"/>
</dbReference>
<comment type="caution">
    <text evidence="7">The sequence shown here is derived from an EMBL/GenBank/DDBJ whole genome shotgun (WGS) entry which is preliminary data.</text>
</comment>
<dbReference type="PANTHER" id="PTHR45649">
    <property type="entry name" value="AMINO-ACID PERMEASE BAT1"/>
    <property type="match status" value="1"/>
</dbReference>
<dbReference type="GO" id="GO:0016020">
    <property type="term" value="C:membrane"/>
    <property type="evidence" value="ECO:0007669"/>
    <property type="project" value="UniProtKB-SubCell"/>
</dbReference>
<dbReference type="PROSITE" id="PS00218">
    <property type="entry name" value="AMINO_ACID_PERMEASE_1"/>
    <property type="match status" value="1"/>
</dbReference>
<feature type="transmembrane region" description="Helical" evidence="6">
    <location>
        <begin position="276"/>
        <end position="300"/>
    </location>
</feature>
<feature type="transmembrane region" description="Helical" evidence="6">
    <location>
        <begin position="235"/>
        <end position="255"/>
    </location>
</feature>
<evidence type="ECO:0000313" key="7">
    <source>
        <dbReference type="EMBL" id="EXJ81889.1"/>
    </source>
</evidence>
<dbReference type="STRING" id="1182541.W9YHY4"/>
<dbReference type="PANTHER" id="PTHR45649:SF27">
    <property type="entry name" value="CHOLINE TRANSPORTER (EUROFUNG)"/>
    <property type="match status" value="1"/>
</dbReference>
<feature type="transmembrane region" description="Helical" evidence="6">
    <location>
        <begin position="163"/>
        <end position="183"/>
    </location>
</feature>
<feature type="transmembrane region" description="Helical" evidence="6">
    <location>
        <begin position="40"/>
        <end position="65"/>
    </location>
</feature>
<dbReference type="InterPro" id="IPR004840">
    <property type="entry name" value="Amino_acid_permease_CS"/>
</dbReference>
<evidence type="ECO:0000313" key="8">
    <source>
        <dbReference type="Proteomes" id="UP000019484"/>
    </source>
</evidence>
<sequence length="536" mass="57665">MADQHKEAPELISREPSHPADFGVINASGHAQELSRNFNLVSLAGVGLVVGNVWPAIGGSILVAIFNGGPPGVLYEFITVSVFYWIVAASIAELASAIPSSAGVYHWASVTPGKRWGRVIGFFAGYWNCLAWILGAASMTFIFSNTVVQMYALKHVEFVAQPWHVFVTYIIVTWIACAVVCSFNSAMPHLNTAGIFFILGGFVITLIVVTVMPGMSGRPGHASSSFVWTEWKADIGYPDGFVFVAGMLNGAFSVGTPDTTSHLAEEIPNPQRNVPIAIFCQMSIGFITGLAYLIAILYAIHDYDALFSSPYPIAEIYRQATGSADGAIGLLTLVLICIGICICGLYITCGRTLWSLARDGATPCPRVFGRVSPKLGMPFNATIIIAVLVTVLGAIYVGSTTAFNAFVGSFVLMSSSSYVAAILPHLLTGRRSIEVYGPFRLKGALGFIFNAISCAYLIVWFVIYCFPFALPTNAQSMNYACLIWGGFTIFIAAWWFFGARRDYQGPPVITNGGHVISVDPLEKVDFAAQNASLKGV</sequence>
<feature type="transmembrane region" description="Helical" evidence="6">
    <location>
        <begin position="195"/>
        <end position="215"/>
    </location>
</feature>
<dbReference type="Proteomes" id="UP000019484">
    <property type="component" value="Unassembled WGS sequence"/>
</dbReference>
<feature type="transmembrane region" description="Helical" evidence="6">
    <location>
        <begin position="476"/>
        <end position="497"/>
    </location>
</feature>
<dbReference type="Gene3D" id="1.20.1740.10">
    <property type="entry name" value="Amino acid/polyamine transporter I"/>
    <property type="match status" value="1"/>
</dbReference>
<feature type="transmembrane region" description="Helical" evidence="6">
    <location>
        <begin position="119"/>
        <end position="143"/>
    </location>
</feature>
<feature type="transmembrane region" description="Helical" evidence="6">
    <location>
        <begin position="375"/>
        <end position="397"/>
    </location>
</feature>
<accession>W9YHY4</accession>
<comment type="subcellular location">
    <subcellularLocation>
        <location evidence="1">Membrane</location>
        <topology evidence="1">Multi-pass membrane protein</topology>
    </subcellularLocation>
</comment>
<keyword evidence="2" id="KW-0813">Transport</keyword>
<dbReference type="GO" id="GO:0006865">
    <property type="term" value="P:amino acid transport"/>
    <property type="evidence" value="ECO:0007669"/>
    <property type="project" value="InterPro"/>
</dbReference>
<feature type="transmembrane region" description="Helical" evidence="6">
    <location>
        <begin position="77"/>
        <end position="98"/>
    </location>
</feature>
<dbReference type="InterPro" id="IPR002293">
    <property type="entry name" value="AA/rel_permease1"/>
</dbReference>
<evidence type="ECO:0000256" key="3">
    <source>
        <dbReference type="ARBA" id="ARBA00022692"/>
    </source>
</evidence>
<dbReference type="GO" id="GO:0022857">
    <property type="term" value="F:transmembrane transporter activity"/>
    <property type="evidence" value="ECO:0007669"/>
    <property type="project" value="InterPro"/>
</dbReference>
<keyword evidence="8" id="KW-1185">Reference proteome</keyword>